<dbReference type="SMART" id="SM00165">
    <property type="entry name" value="UBA"/>
    <property type="match status" value="1"/>
</dbReference>
<dbReference type="Pfam" id="PF00627">
    <property type="entry name" value="UBA"/>
    <property type="match status" value="1"/>
</dbReference>
<gene>
    <name evidence="3" type="ORF">ILYODFUR_038199</name>
</gene>
<evidence type="ECO:0000256" key="1">
    <source>
        <dbReference type="SAM" id="MobiDB-lite"/>
    </source>
</evidence>
<dbReference type="PROSITE" id="PS50030">
    <property type="entry name" value="UBA"/>
    <property type="match status" value="1"/>
</dbReference>
<feature type="domain" description="UBA" evidence="2">
    <location>
        <begin position="90"/>
        <end position="130"/>
    </location>
</feature>
<evidence type="ECO:0000313" key="4">
    <source>
        <dbReference type="Proteomes" id="UP001482620"/>
    </source>
</evidence>
<feature type="region of interest" description="Disordered" evidence="1">
    <location>
        <begin position="1"/>
        <end position="78"/>
    </location>
</feature>
<proteinExistence type="predicted"/>
<dbReference type="Gene3D" id="1.10.8.10">
    <property type="entry name" value="DNA helicase RuvA subunit, C-terminal domain"/>
    <property type="match status" value="1"/>
</dbReference>
<organism evidence="3 4">
    <name type="scientific">Ilyodon furcidens</name>
    <name type="common">goldbreast splitfin</name>
    <dbReference type="NCBI Taxonomy" id="33524"/>
    <lineage>
        <taxon>Eukaryota</taxon>
        <taxon>Metazoa</taxon>
        <taxon>Chordata</taxon>
        <taxon>Craniata</taxon>
        <taxon>Vertebrata</taxon>
        <taxon>Euteleostomi</taxon>
        <taxon>Actinopterygii</taxon>
        <taxon>Neopterygii</taxon>
        <taxon>Teleostei</taxon>
        <taxon>Neoteleostei</taxon>
        <taxon>Acanthomorphata</taxon>
        <taxon>Ovalentaria</taxon>
        <taxon>Atherinomorphae</taxon>
        <taxon>Cyprinodontiformes</taxon>
        <taxon>Goodeidae</taxon>
        <taxon>Ilyodon</taxon>
    </lineage>
</organism>
<feature type="compositionally biased region" description="Low complexity" evidence="1">
    <location>
        <begin position="7"/>
        <end position="33"/>
    </location>
</feature>
<feature type="compositionally biased region" description="Basic and acidic residues" evidence="1">
    <location>
        <begin position="43"/>
        <end position="53"/>
    </location>
</feature>
<reference evidence="3 4" key="1">
    <citation type="submission" date="2021-06" db="EMBL/GenBank/DDBJ databases">
        <authorList>
            <person name="Palmer J.M."/>
        </authorList>
    </citation>
    <scope>NUCLEOTIDE SEQUENCE [LARGE SCALE GENOMIC DNA]</scope>
    <source>
        <strain evidence="4">if_2019</strain>
        <tissue evidence="3">Muscle</tissue>
    </source>
</reference>
<keyword evidence="4" id="KW-1185">Reference proteome</keyword>
<evidence type="ECO:0000259" key="2">
    <source>
        <dbReference type="PROSITE" id="PS50030"/>
    </source>
</evidence>
<accession>A0ABV0SSQ5</accession>
<evidence type="ECO:0000313" key="3">
    <source>
        <dbReference type="EMBL" id="MEQ2223594.1"/>
    </source>
</evidence>
<sequence>MVTKVKTASATTQTSLPASAPSTTAPAASSSSEKPAELVSTDNKPEAKPEEKSPPTTESSSTTSGSSGSSETSTSSNLITEAVSTLVTGSSYDAMVNEMMLLGYGREEVVAALRVSFNNPDRAMEYLLSVCRVL</sequence>
<dbReference type="CDD" id="cd14280">
    <property type="entry name" value="UBA1_Rad23_like"/>
    <property type="match status" value="1"/>
</dbReference>
<dbReference type="InterPro" id="IPR015940">
    <property type="entry name" value="UBA"/>
</dbReference>
<dbReference type="EMBL" id="JAHRIQ010009207">
    <property type="protein sequence ID" value="MEQ2223594.1"/>
    <property type="molecule type" value="Genomic_DNA"/>
</dbReference>
<protein>
    <recommendedName>
        <fullName evidence="2">UBA domain-containing protein</fullName>
    </recommendedName>
</protein>
<comment type="caution">
    <text evidence="3">The sequence shown here is derived from an EMBL/GenBank/DDBJ whole genome shotgun (WGS) entry which is preliminary data.</text>
</comment>
<dbReference type="InterPro" id="IPR009060">
    <property type="entry name" value="UBA-like_sf"/>
</dbReference>
<name>A0ABV0SSQ5_9TELE</name>
<dbReference type="SUPFAM" id="SSF46934">
    <property type="entry name" value="UBA-like"/>
    <property type="match status" value="1"/>
</dbReference>
<dbReference type="PANTHER" id="PTHR10621">
    <property type="entry name" value="UV EXCISION REPAIR PROTEIN RAD23"/>
    <property type="match status" value="1"/>
</dbReference>
<dbReference type="PANTHER" id="PTHR10621:SF13">
    <property type="entry name" value="UV EXCISION REPAIR PROTEIN RAD23 HOMOLOG B"/>
    <property type="match status" value="1"/>
</dbReference>
<dbReference type="Proteomes" id="UP001482620">
    <property type="component" value="Unassembled WGS sequence"/>
</dbReference>
<feature type="compositionally biased region" description="Low complexity" evidence="1">
    <location>
        <begin position="54"/>
        <end position="76"/>
    </location>
</feature>